<keyword evidence="2" id="KW-0472">Membrane</keyword>
<dbReference type="Proteomes" id="UP000324800">
    <property type="component" value="Unassembled WGS sequence"/>
</dbReference>
<evidence type="ECO:0000256" key="2">
    <source>
        <dbReference type="SAM" id="Phobius"/>
    </source>
</evidence>
<organism evidence="3 4">
    <name type="scientific">Streblomastix strix</name>
    <dbReference type="NCBI Taxonomy" id="222440"/>
    <lineage>
        <taxon>Eukaryota</taxon>
        <taxon>Metamonada</taxon>
        <taxon>Preaxostyla</taxon>
        <taxon>Oxymonadida</taxon>
        <taxon>Streblomastigidae</taxon>
        <taxon>Streblomastix</taxon>
    </lineage>
</organism>
<name>A0A5J4WH32_9EUKA</name>
<gene>
    <name evidence="3" type="ORF">EZS28_010196</name>
</gene>
<proteinExistence type="predicted"/>
<evidence type="ECO:0000256" key="1">
    <source>
        <dbReference type="SAM" id="MobiDB-lite"/>
    </source>
</evidence>
<comment type="caution">
    <text evidence="3">The sequence shown here is derived from an EMBL/GenBank/DDBJ whole genome shotgun (WGS) entry which is preliminary data.</text>
</comment>
<sequence length="128" mass="14703">MTISSNELSRQAAVTLITVAGCVSVIGSIVGIGLLVYFCRWWRLRQIRLRQENYRLDKLQHRRLGDLRNPIRLGATQDSGEQYKYIIKDDENDKDEEDENEGSPKRKKLIQGSGYDFAVDDDENNAEL</sequence>
<feature type="compositionally biased region" description="Acidic residues" evidence="1">
    <location>
        <begin position="92"/>
        <end position="101"/>
    </location>
</feature>
<protein>
    <submittedName>
        <fullName evidence="3">Uncharacterized protein</fullName>
    </submittedName>
</protein>
<feature type="compositionally biased region" description="Acidic residues" evidence="1">
    <location>
        <begin position="118"/>
        <end position="128"/>
    </location>
</feature>
<reference evidence="3 4" key="1">
    <citation type="submission" date="2019-03" db="EMBL/GenBank/DDBJ databases">
        <title>Single cell metagenomics reveals metabolic interactions within the superorganism composed of flagellate Streblomastix strix and complex community of Bacteroidetes bacteria on its surface.</title>
        <authorList>
            <person name="Treitli S.C."/>
            <person name="Kolisko M."/>
            <person name="Husnik F."/>
            <person name="Keeling P."/>
            <person name="Hampl V."/>
        </authorList>
    </citation>
    <scope>NUCLEOTIDE SEQUENCE [LARGE SCALE GENOMIC DNA]</scope>
    <source>
        <strain evidence="3">ST1C</strain>
    </source>
</reference>
<keyword evidence="2" id="KW-1133">Transmembrane helix</keyword>
<accession>A0A5J4WH32</accession>
<dbReference type="EMBL" id="SNRW01001986">
    <property type="protein sequence ID" value="KAA6394277.1"/>
    <property type="molecule type" value="Genomic_DNA"/>
</dbReference>
<evidence type="ECO:0000313" key="4">
    <source>
        <dbReference type="Proteomes" id="UP000324800"/>
    </source>
</evidence>
<feature type="transmembrane region" description="Helical" evidence="2">
    <location>
        <begin position="12"/>
        <end position="38"/>
    </location>
</feature>
<evidence type="ECO:0000313" key="3">
    <source>
        <dbReference type="EMBL" id="KAA6394277.1"/>
    </source>
</evidence>
<dbReference type="AlphaFoldDB" id="A0A5J4WH32"/>
<keyword evidence="2" id="KW-0812">Transmembrane</keyword>
<feature type="region of interest" description="Disordered" evidence="1">
    <location>
        <begin position="87"/>
        <end position="128"/>
    </location>
</feature>